<feature type="compositionally biased region" description="Basic and acidic residues" evidence="2">
    <location>
        <begin position="141"/>
        <end position="154"/>
    </location>
</feature>
<dbReference type="CDD" id="cd14686">
    <property type="entry name" value="bZIP"/>
    <property type="match status" value="1"/>
</dbReference>
<evidence type="ECO:0000256" key="1">
    <source>
        <dbReference type="SAM" id="Coils"/>
    </source>
</evidence>
<sequence length="472" mass="52832">MTSLESQLREVDITDDSVLSLLQPSQTAGLDANELMLSLFAPNYPELNLANLTGSIYEKTTDLVTRPLLSAMTVHSLPELHQDDILAAALSPANSTVSSTSSSAIASPPTNGSAPSTVPASGQRFEFDLPPAYQHSSQRRPRSDSSSEEEHHSPESMMRASIRVRLDVDPDEHEDIPGDTALKVKRREQIKRASKLYRERKKRSERQLEDELDRLRKEKDELFAEKERALLQLRVLQNNTSTHANAGVNHASDVEQSRLRLLALLKQVSQDPTATDEQLLQVIRPLRDTCRVVSGIAICHAQHLLSMRTSLSLASTFLNDCMYLVETEKSAYGLGAYARQVRHAVPSMSQTQIQLLNTITEQYYSDIAILHAERKQLARDLDAHALREKQQPDVMLQSQIMLSRLTLIDCLRRNIHAEVNLFEFAIDQIVSMLSPRQQAQLLSQIDLQHTSVLMLSGLQAGIRAQQQQSPAE</sequence>
<dbReference type="InParanoid" id="A0A0D2U3M4"/>
<feature type="coiled-coil region" evidence="1">
    <location>
        <begin position="187"/>
        <end position="239"/>
    </location>
</feature>
<feature type="compositionally biased region" description="Polar residues" evidence="2">
    <location>
        <begin position="111"/>
        <end position="120"/>
    </location>
</feature>
<organism evidence="3 4">
    <name type="scientific">Capsaspora owczarzaki (strain ATCC 30864)</name>
    <dbReference type="NCBI Taxonomy" id="595528"/>
    <lineage>
        <taxon>Eukaryota</taxon>
        <taxon>Filasterea</taxon>
        <taxon>Capsaspora</taxon>
    </lineage>
</organism>
<dbReference type="OrthoDB" id="10681152at2759"/>
<dbReference type="RefSeq" id="XP_004349762.1">
    <property type="nucleotide sequence ID" value="XM_004349712.2"/>
</dbReference>
<dbReference type="EMBL" id="KE346361">
    <property type="protein sequence ID" value="KJE89821.1"/>
    <property type="molecule type" value="Genomic_DNA"/>
</dbReference>
<evidence type="ECO:0000313" key="4">
    <source>
        <dbReference type="Proteomes" id="UP000008743"/>
    </source>
</evidence>
<name>A0A0D2U3M4_CAPO3</name>
<gene>
    <name evidence="3" type="ORF">CAOG_001242</name>
</gene>
<reference evidence="4" key="1">
    <citation type="submission" date="2011-02" db="EMBL/GenBank/DDBJ databases">
        <title>The Genome Sequence of Capsaspora owczarzaki ATCC 30864.</title>
        <authorList>
            <person name="Russ C."/>
            <person name="Cuomo C."/>
            <person name="Burger G."/>
            <person name="Gray M.W."/>
            <person name="Holland P.W.H."/>
            <person name="King N."/>
            <person name="Lang F.B.F."/>
            <person name="Roger A.J."/>
            <person name="Ruiz-Trillo I."/>
            <person name="Young S.K."/>
            <person name="Zeng Q."/>
            <person name="Gargeya S."/>
            <person name="Alvarado L."/>
            <person name="Berlin A."/>
            <person name="Chapman S.B."/>
            <person name="Chen Z."/>
            <person name="Freedman E."/>
            <person name="Gellesch M."/>
            <person name="Goldberg J."/>
            <person name="Griggs A."/>
            <person name="Gujja S."/>
            <person name="Heilman E."/>
            <person name="Heiman D."/>
            <person name="Howarth C."/>
            <person name="Mehta T."/>
            <person name="Neiman D."/>
            <person name="Pearson M."/>
            <person name="Roberts A."/>
            <person name="Saif S."/>
            <person name="Shea T."/>
            <person name="Shenoy N."/>
            <person name="Sisk P."/>
            <person name="Stolte C."/>
            <person name="Sykes S."/>
            <person name="White J."/>
            <person name="Yandava C."/>
            <person name="Haas B."/>
            <person name="Nusbaum C."/>
            <person name="Birren B."/>
        </authorList>
    </citation>
    <scope>NUCLEOTIDE SEQUENCE</scope>
    <source>
        <strain evidence="4">ATCC 30864</strain>
    </source>
</reference>
<feature type="region of interest" description="Disordered" evidence="2">
    <location>
        <begin position="96"/>
        <end position="160"/>
    </location>
</feature>
<dbReference type="Proteomes" id="UP000008743">
    <property type="component" value="Unassembled WGS sequence"/>
</dbReference>
<accession>A0A0D2U3M4</accession>
<evidence type="ECO:0008006" key="5">
    <source>
        <dbReference type="Google" id="ProtNLM"/>
    </source>
</evidence>
<keyword evidence="1" id="KW-0175">Coiled coil</keyword>
<protein>
    <recommendedName>
        <fullName evidence="5">BZIP domain-containing protein</fullName>
    </recommendedName>
</protein>
<keyword evidence="4" id="KW-1185">Reference proteome</keyword>
<evidence type="ECO:0000313" key="3">
    <source>
        <dbReference type="EMBL" id="KJE89821.1"/>
    </source>
</evidence>
<proteinExistence type="predicted"/>
<evidence type="ECO:0000256" key="2">
    <source>
        <dbReference type="SAM" id="MobiDB-lite"/>
    </source>
</evidence>
<feature type="compositionally biased region" description="Low complexity" evidence="2">
    <location>
        <begin position="96"/>
        <end position="110"/>
    </location>
</feature>
<dbReference type="PhylomeDB" id="A0A0D2U3M4"/>
<dbReference type="AlphaFoldDB" id="A0A0D2U3M4"/>